<dbReference type="CDD" id="cd07185">
    <property type="entry name" value="OmpA_C-like"/>
    <property type="match status" value="1"/>
</dbReference>
<accession>A0A6S6TA57</accession>
<evidence type="ECO:0000256" key="2">
    <source>
        <dbReference type="SAM" id="Phobius"/>
    </source>
</evidence>
<feature type="domain" description="OmpA-like" evidence="3">
    <location>
        <begin position="291"/>
        <end position="409"/>
    </location>
</feature>
<evidence type="ECO:0000256" key="1">
    <source>
        <dbReference type="PROSITE-ProRule" id="PRU00473"/>
    </source>
</evidence>
<dbReference type="SUPFAM" id="SSF103088">
    <property type="entry name" value="OmpA-like"/>
    <property type="match status" value="2"/>
</dbReference>
<dbReference type="GO" id="GO:0016020">
    <property type="term" value="C:membrane"/>
    <property type="evidence" value="ECO:0007669"/>
    <property type="project" value="UniProtKB-UniRule"/>
</dbReference>
<keyword evidence="2" id="KW-0812">Transmembrane</keyword>
<evidence type="ECO:0000259" key="3">
    <source>
        <dbReference type="PROSITE" id="PS51123"/>
    </source>
</evidence>
<name>A0A6S6TA57_9BACT</name>
<evidence type="ECO:0000313" key="4">
    <source>
        <dbReference type="EMBL" id="CAA6813458.1"/>
    </source>
</evidence>
<dbReference type="Pfam" id="PF00691">
    <property type="entry name" value="OmpA"/>
    <property type="match status" value="1"/>
</dbReference>
<reference evidence="4" key="1">
    <citation type="submission" date="2020-01" db="EMBL/GenBank/DDBJ databases">
        <authorList>
            <person name="Meier V. D."/>
            <person name="Meier V D."/>
        </authorList>
    </citation>
    <scope>NUCLEOTIDE SEQUENCE</scope>
    <source>
        <strain evidence="4">HLG_WM_MAG_10</strain>
    </source>
</reference>
<dbReference type="EMBL" id="CACVAQ010000201">
    <property type="protein sequence ID" value="CAA6813458.1"/>
    <property type="molecule type" value="Genomic_DNA"/>
</dbReference>
<dbReference type="AlphaFoldDB" id="A0A6S6TA57"/>
<sequence>MKNNILFLILGLFIWIFGGLYLYHQCCCTNSTVASNTMTTPTDNLQIKDATYFEASAPGNIKFGDEKADYTLSENVTSAFEQTIAYLNQHPAKVLQIKHPKGDLGAQRGMAIFAYLTTNKAATHQVIVVETEAEASKLAYSFDCLQPFAASTGSTNFSCLDNFVFEQSNFDLAVPLSPELNDLLKKVATQLKENPTTKLDIVAAYLPSEENNSSATNLGKARANKIRSILLEQYAVPPNQIDYKGLVKDDLTFIAHPQFKKELLVGPIDFLFSKQEKGKTAGVDAARLKALEKDLLVSPRRLYFETGKNKIIIDTKFRTYFENVIYYLENVPGASLECSGHTDNRGNDLLNLKLAQERADFTANYFSKQGIASDKIKAISLGEKQPIQSNTTASGRAKNRRVEIIVKKQ</sequence>
<keyword evidence="2" id="KW-1133">Transmembrane helix</keyword>
<dbReference type="InterPro" id="IPR050330">
    <property type="entry name" value="Bact_OuterMem_StrucFunc"/>
</dbReference>
<protein>
    <submittedName>
        <fullName evidence="4">Outer membrane protein OmpA</fullName>
    </submittedName>
</protein>
<dbReference type="InterPro" id="IPR036737">
    <property type="entry name" value="OmpA-like_sf"/>
</dbReference>
<dbReference type="PANTHER" id="PTHR30329">
    <property type="entry name" value="STATOR ELEMENT OF FLAGELLAR MOTOR COMPLEX"/>
    <property type="match status" value="1"/>
</dbReference>
<dbReference type="PROSITE" id="PS51123">
    <property type="entry name" value="OMPA_2"/>
    <property type="match status" value="1"/>
</dbReference>
<feature type="transmembrane region" description="Helical" evidence="2">
    <location>
        <begin position="5"/>
        <end position="23"/>
    </location>
</feature>
<dbReference type="InterPro" id="IPR006665">
    <property type="entry name" value="OmpA-like"/>
</dbReference>
<dbReference type="PANTHER" id="PTHR30329:SF21">
    <property type="entry name" value="LIPOPROTEIN YIAD-RELATED"/>
    <property type="match status" value="1"/>
</dbReference>
<proteinExistence type="predicted"/>
<keyword evidence="1 2" id="KW-0472">Membrane</keyword>
<organism evidence="4">
    <name type="scientific">uncultured Aureispira sp</name>
    <dbReference type="NCBI Taxonomy" id="1331704"/>
    <lineage>
        <taxon>Bacteria</taxon>
        <taxon>Pseudomonadati</taxon>
        <taxon>Bacteroidota</taxon>
        <taxon>Saprospiria</taxon>
        <taxon>Saprospirales</taxon>
        <taxon>Saprospiraceae</taxon>
        <taxon>Aureispira</taxon>
        <taxon>environmental samples</taxon>
    </lineage>
</organism>
<dbReference type="Gene3D" id="3.30.1330.60">
    <property type="entry name" value="OmpA-like domain"/>
    <property type="match status" value="2"/>
</dbReference>
<gene>
    <name evidence="4" type="ORF">HELGO_WM40056</name>
</gene>